<dbReference type="RefSeq" id="WP_261734358.1">
    <property type="nucleotide sequence ID" value="NZ_JAODOQ010000001.1"/>
</dbReference>
<keyword evidence="1" id="KW-1133">Transmembrane helix</keyword>
<evidence type="ECO:0000313" key="3">
    <source>
        <dbReference type="Proteomes" id="UP001431192"/>
    </source>
</evidence>
<keyword evidence="1" id="KW-0472">Membrane</keyword>
<accession>A0ABT2P768</accession>
<dbReference type="Proteomes" id="UP001431192">
    <property type="component" value="Unassembled WGS sequence"/>
</dbReference>
<feature type="transmembrane region" description="Helical" evidence="1">
    <location>
        <begin position="45"/>
        <end position="65"/>
    </location>
</feature>
<dbReference type="SUPFAM" id="SSF55781">
    <property type="entry name" value="GAF domain-like"/>
    <property type="match status" value="1"/>
</dbReference>
<evidence type="ECO:0000313" key="2">
    <source>
        <dbReference type="EMBL" id="MCT8988236.1"/>
    </source>
</evidence>
<name>A0ABT2P768_9GAMM</name>
<sequence length="234" mass="26723">MQIKNQLNTQLLTQTDVKQHILQLIIPLVLISIILFISFDNRQAYQYLGLFGGGYAISYVISYFTHKQNIQRLWRHIEQILRINETTYELVKVSSQYDSEQDFIDALLLKAVTAVDDAEMGSIILIDNNTDRLQFGSVVGLDIDKLSQINFTLEETFLYRLTKGRLDRTVIINNMRNVNSQSTLTDDDQFVLLNASSKPICSTLSSPIRIDGELYGMMNLDSSMMEAFGEYDIA</sequence>
<dbReference type="InterPro" id="IPR029016">
    <property type="entry name" value="GAF-like_dom_sf"/>
</dbReference>
<dbReference type="Gene3D" id="3.30.450.40">
    <property type="match status" value="1"/>
</dbReference>
<feature type="transmembrane region" description="Helical" evidence="1">
    <location>
        <begin position="21"/>
        <end position="39"/>
    </location>
</feature>
<dbReference type="EMBL" id="JAODOQ010000001">
    <property type="protein sequence ID" value="MCT8988236.1"/>
    <property type="molecule type" value="Genomic_DNA"/>
</dbReference>
<gene>
    <name evidence="2" type="ORF">N4T56_19585</name>
</gene>
<proteinExistence type="predicted"/>
<protein>
    <submittedName>
        <fullName evidence="2">GAF domain-containing protein</fullName>
    </submittedName>
</protein>
<keyword evidence="1" id="KW-0812">Transmembrane</keyword>
<organism evidence="2 3">
    <name type="scientific">Shewanella phaeophyticola</name>
    <dbReference type="NCBI Taxonomy" id="2978345"/>
    <lineage>
        <taxon>Bacteria</taxon>
        <taxon>Pseudomonadati</taxon>
        <taxon>Pseudomonadota</taxon>
        <taxon>Gammaproteobacteria</taxon>
        <taxon>Alteromonadales</taxon>
        <taxon>Shewanellaceae</taxon>
        <taxon>Shewanella</taxon>
    </lineage>
</organism>
<evidence type="ECO:0000256" key="1">
    <source>
        <dbReference type="SAM" id="Phobius"/>
    </source>
</evidence>
<comment type="caution">
    <text evidence="2">The sequence shown here is derived from an EMBL/GenBank/DDBJ whole genome shotgun (WGS) entry which is preliminary data.</text>
</comment>
<keyword evidence="3" id="KW-1185">Reference proteome</keyword>
<reference evidence="2" key="1">
    <citation type="submission" date="2022-09" db="EMBL/GenBank/DDBJ databases">
        <title>Shewanella sp. KJ10-1 sp.nov, isolated from marine algae.</title>
        <authorList>
            <person name="Butt M."/>
            <person name="Lee J.K."/>
            <person name="Kim J.M."/>
            <person name="Choi D.G."/>
        </authorList>
    </citation>
    <scope>NUCLEOTIDE SEQUENCE</scope>
    <source>
        <strain evidence="2">KJ10-1</strain>
    </source>
</reference>